<evidence type="ECO:0000259" key="6">
    <source>
        <dbReference type="Pfam" id="PF04542"/>
    </source>
</evidence>
<feature type="domain" description="RNA polymerase sigma factor 70 region 4 type 2" evidence="7">
    <location>
        <begin position="131"/>
        <end position="182"/>
    </location>
</feature>
<dbReference type="NCBIfam" id="TIGR02985">
    <property type="entry name" value="Sig70_bacteroi1"/>
    <property type="match status" value="1"/>
</dbReference>
<dbReference type="InterPro" id="IPR036388">
    <property type="entry name" value="WH-like_DNA-bd_sf"/>
</dbReference>
<dbReference type="PANTHER" id="PTHR43133">
    <property type="entry name" value="RNA POLYMERASE ECF-TYPE SIGMA FACTO"/>
    <property type="match status" value="1"/>
</dbReference>
<name>A0A444VHU0_9FLAO</name>
<keyword evidence="3" id="KW-0731">Sigma factor</keyword>
<dbReference type="Pfam" id="PF04542">
    <property type="entry name" value="Sigma70_r2"/>
    <property type="match status" value="1"/>
</dbReference>
<proteinExistence type="inferred from homology"/>
<keyword evidence="4" id="KW-0804">Transcription</keyword>
<dbReference type="InterPro" id="IPR013249">
    <property type="entry name" value="RNA_pol_sigma70_r4_t2"/>
</dbReference>
<evidence type="ECO:0000313" key="10">
    <source>
        <dbReference type="Proteomes" id="UP000290261"/>
    </source>
</evidence>
<evidence type="ECO:0000256" key="2">
    <source>
        <dbReference type="ARBA" id="ARBA00023015"/>
    </source>
</evidence>
<dbReference type="EMBL" id="WELG01000001">
    <property type="protein sequence ID" value="KAB7530180.1"/>
    <property type="molecule type" value="Genomic_DNA"/>
</dbReference>
<dbReference type="InterPro" id="IPR013324">
    <property type="entry name" value="RNA_pol_sigma_r3/r4-like"/>
</dbReference>
<dbReference type="AlphaFoldDB" id="A0A444VHU0"/>
<evidence type="ECO:0000259" key="7">
    <source>
        <dbReference type="Pfam" id="PF08281"/>
    </source>
</evidence>
<comment type="similarity">
    <text evidence="1">Belongs to the sigma-70 factor family. ECF subfamily.</text>
</comment>
<evidence type="ECO:0000313" key="8">
    <source>
        <dbReference type="EMBL" id="KAB7530180.1"/>
    </source>
</evidence>
<keyword evidence="5" id="KW-0812">Transmembrane</keyword>
<reference evidence="8 11" key="2">
    <citation type="submission" date="2019-10" db="EMBL/GenBank/DDBJ databases">
        <title>Muricauda olearia CL-SS4 JCM15563 genome.</title>
        <authorList>
            <person name="Liu L."/>
        </authorList>
    </citation>
    <scope>NUCLEOTIDE SEQUENCE [LARGE SCALE GENOMIC DNA]</scope>
    <source>
        <strain evidence="8 11">CL-SS4</strain>
    </source>
</reference>
<dbReference type="GO" id="GO:0003677">
    <property type="term" value="F:DNA binding"/>
    <property type="evidence" value="ECO:0007669"/>
    <property type="project" value="InterPro"/>
</dbReference>
<feature type="domain" description="RNA polymerase sigma-70 region 2" evidence="6">
    <location>
        <begin position="28"/>
        <end position="93"/>
    </location>
</feature>
<keyword evidence="10" id="KW-1185">Reference proteome</keyword>
<dbReference type="InterPro" id="IPR013325">
    <property type="entry name" value="RNA_pol_sigma_r2"/>
</dbReference>
<dbReference type="Pfam" id="PF08281">
    <property type="entry name" value="Sigma70_r4_2"/>
    <property type="match status" value="1"/>
</dbReference>
<dbReference type="SUPFAM" id="SSF88946">
    <property type="entry name" value="Sigma2 domain of RNA polymerase sigma factors"/>
    <property type="match status" value="1"/>
</dbReference>
<dbReference type="InterPro" id="IPR014284">
    <property type="entry name" value="RNA_pol_sigma-70_dom"/>
</dbReference>
<dbReference type="RefSeq" id="WP_129655881.1">
    <property type="nucleotide sequence ID" value="NZ_ML142914.1"/>
</dbReference>
<organism evidence="9 10">
    <name type="scientific">Flagellimonas olearia</name>
    <dbReference type="NCBI Taxonomy" id="552546"/>
    <lineage>
        <taxon>Bacteria</taxon>
        <taxon>Pseudomonadati</taxon>
        <taxon>Bacteroidota</taxon>
        <taxon>Flavobacteriia</taxon>
        <taxon>Flavobacteriales</taxon>
        <taxon>Flavobacteriaceae</taxon>
        <taxon>Flagellimonas</taxon>
    </lineage>
</organism>
<dbReference type="OrthoDB" id="759001at2"/>
<comment type="caution">
    <text evidence="9">The sequence shown here is derived from an EMBL/GenBank/DDBJ whole genome shotgun (WGS) entry which is preliminary data.</text>
</comment>
<dbReference type="Proteomes" id="UP000290261">
    <property type="component" value="Unassembled WGS sequence"/>
</dbReference>
<dbReference type="Gene3D" id="1.10.10.10">
    <property type="entry name" value="Winged helix-like DNA-binding domain superfamily/Winged helix DNA-binding domain"/>
    <property type="match status" value="1"/>
</dbReference>
<evidence type="ECO:0000256" key="1">
    <source>
        <dbReference type="ARBA" id="ARBA00010641"/>
    </source>
</evidence>
<accession>A0A444VHU0</accession>
<dbReference type="PANTHER" id="PTHR43133:SF46">
    <property type="entry name" value="RNA POLYMERASE SIGMA-70 FACTOR ECF SUBFAMILY"/>
    <property type="match status" value="1"/>
</dbReference>
<protein>
    <submittedName>
        <fullName evidence="8">RNA polymerase sigma-70 factor</fullName>
    </submittedName>
    <submittedName>
        <fullName evidence="9">RNA polymerase subunit sigma-24</fullName>
    </submittedName>
</protein>
<dbReference type="InterPro" id="IPR014327">
    <property type="entry name" value="RNA_pol_sigma70_bacteroid"/>
</dbReference>
<reference evidence="9 10" key="1">
    <citation type="submission" date="2014-04" db="EMBL/GenBank/DDBJ databases">
        <title>Whole genome of Muricauda olearia.</title>
        <authorList>
            <person name="Zhang X.-H."/>
            <person name="Tang K."/>
        </authorList>
    </citation>
    <scope>NUCLEOTIDE SEQUENCE [LARGE SCALE GENOMIC DNA]</scope>
    <source>
        <strain evidence="9 10">Th120</strain>
    </source>
</reference>
<dbReference type="SUPFAM" id="SSF88659">
    <property type="entry name" value="Sigma3 and sigma4 domains of RNA polymerase sigma factors"/>
    <property type="match status" value="1"/>
</dbReference>
<keyword evidence="5" id="KW-1133">Transmembrane helix</keyword>
<evidence type="ECO:0000313" key="9">
    <source>
        <dbReference type="EMBL" id="RYC50326.1"/>
    </source>
</evidence>
<evidence type="ECO:0000256" key="4">
    <source>
        <dbReference type="ARBA" id="ARBA00023163"/>
    </source>
</evidence>
<feature type="transmembrane region" description="Helical" evidence="5">
    <location>
        <begin position="184"/>
        <end position="201"/>
    </location>
</feature>
<dbReference type="Gene3D" id="1.10.1740.10">
    <property type="match status" value="1"/>
</dbReference>
<keyword evidence="2" id="KW-0805">Transcription regulation</keyword>
<evidence type="ECO:0000256" key="3">
    <source>
        <dbReference type="ARBA" id="ARBA00023082"/>
    </source>
</evidence>
<sequence length="202" mass="24103">MNKDFYSAEDFQFSQFKKGDNRAFEFFFNKYFNDIVGFSQKFIGDRDKAKSVSQDAFIKLWTNRDKIIKIGGIRSFLFTSAKTDCLNLLRHKKVKRRYESLKLQEKERLLDMEILDSLRFDSMTFSELEELVEKSIAEMPEKCRQIFMKKRMENKKNKEIAEEMDITLKAVEANMTRALKFLKLRLASYIPYILILIFLTLF</sequence>
<dbReference type="InterPro" id="IPR007627">
    <property type="entry name" value="RNA_pol_sigma70_r2"/>
</dbReference>
<dbReference type="GO" id="GO:0016987">
    <property type="term" value="F:sigma factor activity"/>
    <property type="evidence" value="ECO:0007669"/>
    <property type="project" value="UniProtKB-KW"/>
</dbReference>
<evidence type="ECO:0000313" key="11">
    <source>
        <dbReference type="Proteomes" id="UP000429785"/>
    </source>
</evidence>
<dbReference type="EMBL" id="JJMP01000010">
    <property type="protein sequence ID" value="RYC50326.1"/>
    <property type="molecule type" value="Genomic_DNA"/>
</dbReference>
<keyword evidence="5" id="KW-0472">Membrane</keyword>
<dbReference type="Proteomes" id="UP000429785">
    <property type="component" value="Unassembled WGS sequence"/>
</dbReference>
<dbReference type="InterPro" id="IPR039425">
    <property type="entry name" value="RNA_pol_sigma-70-like"/>
</dbReference>
<gene>
    <name evidence="9" type="ORF">DN53_05215</name>
    <name evidence="8" type="ORF">F8C76_01310</name>
</gene>
<dbReference type="GO" id="GO:0006352">
    <property type="term" value="P:DNA-templated transcription initiation"/>
    <property type="evidence" value="ECO:0007669"/>
    <property type="project" value="InterPro"/>
</dbReference>
<evidence type="ECO:0000256" key="5">
    <source>
        <dbReference type="SAM" id="Phobius"/>
    </source>
</evidence>
<dbReference type="NCBIfam" id="TIGR02937">
    <property type="entry name" value="sigma70-ECF"/>
    <property type="match status" value="1"/>
</dbReference>